<dbReference type="PANTHER" id="PTHR13966:SF5">
    <property type="entry name" value="ENDONUCLEASE G, MITOCHONDRIAL"/>
    <property type="match status" value="1"/>
</dbReference>
<keyword evidence="7" id="KW-0460">Magnesium</keyword>
<evidence type="ECO:0008006" key="11">
    <source>
        <dbReference type="Google" id="ProtNLM"/>
    </source>
</evidence>
<evidence type="ECO:0000259" key="8">
    <source>
        <dbReference type="SMART" id="SM00477"/>
    </source>
</evidence>
<dbReference type="InterPro" id="IPR044929">
    <property type="entry name" value="DNA/RNA_non-sp_Endonuclease_sf"/>
</dbReference>
<dbReference type="InterPro" id="IPR001604">
    <property type="entry name" value="Endo_G_ENPP1-like_dom"/>
</dbReference>
<organism evidence="10">
    <name type="scientific">marine metagenome</name>
    <dbReference type="NCBI Taxonomy" id="408172"/>
    <lineage>
        <taxon>unclassified sequences</taxon>
        <taxon>metagenomes</taxon>
        <taxon>ecological metagenomes</taxon>
    </lineage>
</organism>
<protein>
    <recommendedName>
        <fullName evidence="11">Endonuclease</fullName>
    </recommendedName>
</protein>
<dbReference type="PROSITE" id="PS01070">
    <property type="entry name" value="NUCLEASE_NON_SPEC"/>
    <property type="match status" value="1"/>
</dbReference>
<evidence type="ECO:0000259" key="9">
    <source>
        <dbReference type="SMART" id="SM00892"/>
    </source>
</evidence>
<name>A0A382ZSN6_9ZZZZ</name>
<dbReference type="GO" id="GO:0016787">
    <property type="term" value="F:hydrolase activity"/>
    <property type="evidence" value="ECO:0007669"/>
    <property type="project" value="UniProtKB-KW"/>
</dbReference>
<dbReference type="InterPro" id="IPR044925">
    <property type="entry name" value="His-Me_finger_sf"/>
</dbReference>
<dbReference type="InterPro" id="IPR020821">
    <property type="entry name" value="ENPP1-3/EXOG-like_nuc-like"/>
</dbReference>
<evidence type="ECO:0000256" key="2">
    <source>
        <dbReference type="ARBA" id="ARBA00010052"/>
    </source>
</evidence>
<dbReference type="InterPro" id="IPR018524">
    <property type="entry name" value="DNA/RNA_endonuclease_AS"/>
</dbReference>
<feature type="domain" description="ENPP1-3/EXOG-like endonuclease/phosphodiesterase" evidence="8">
    <location>
        <begin position="40"/>
        <end position="218"/>
    </location>
</feature>
<feature type="non-terminal residue" evidence="10">
    <location>
        <position position="218"/>
    </location>
</feature>
<gene>
    <name evidence="10" type="ORF">METZ01_LOCUS451164</name>
</gene>
<dbReference type="SMART" id="SM00477">
    <property type="entry name" value="NUC"/>
    <property type="match status" value="1"/>
</dbReference>
<dbReference type="Gene3D" id="3.40.570.10">
    <property type="entry name" value="Extracellular Endonuclease, subunit A"/>
    <property type="match status" value="1"/>
</dbReference>
<evidence type="ECO:0000256" key="1">
    <source>
        <dbReference type="ARBA" id="ARBA00001946"/>
    </source>
</evidence>
<dbReference type="SUPFAM" id="SSF54060">
    <property type="entry name" value="His-Me finger endonucleases"/>
    <property type="match status" value="1"/>
</dbReference>
<dbReference type="CDD" id="cd00091">
    <property type="entry name" value="NUC"/>
    <property type="match status" value="1"/>
</dbReference>
<keyword evidence="5" id="KW-0255">Endonuclease</keyword>
<feature type="non-terminal residue" evidence="10">
    <location>
        <position position="1"/>
    </location>
</feature>
<keyword evidence="4" id="KW-0479">Metal-binding</keyword>
<comment type="similarity">
    <text evidence="2">Belongs to the DNA/RNA non-specific endonuclease family.</text>
</comment>
<dbReference type="PANTHER" id="PTHR13966">
    <property type="entry name" value="ENDONUCLEASE RELATED"/>
    <property type="match status" value="1"/>
</dbReference>
<keyword evidence="3" id="KW-0540">Nuclease</keyword>
<dbReference type="GO" id="GO:0004519">
    <property type="term" value="F:endonuclease activity"/>
    <property type="evidence" value="ECO:0007669"/>
    <property type="project" value="UniProtKB-KW"/>
</dbReference>
<dbReference type="AlphaFoldDB" id="A0A382ZSN6"/>
<dbReference type="EMBL" id="UINC01186197">
    <property type="protein sequence ID" value="SVD98310.1"/>
    <property type="molecule type" value="Genomic_DNA"/>
</dbReference>
<accession>A0A382ZSN6</accession>
<comment type="cofactor">
    <cofactor evidence="1">
        <name>Mg(2+)</name>
        <dbReference type="ChEBI" id="CHEBI:18420"/>
    </cofactor>
</comment>
<evidence type="ECO:0000256" key="5">
    <source>
        <dbReference type="ARBA" id="ARBA00022759"/>
    </source>
</evidence>
<keyword evidence="6" id="KW-0378">Hydrolase</keyword>
<evidence type="ECO:0000256" key="6">
    <source>
        <dbReference type="ARBA" id="ARBA00022801"/>
    </source>
</evidence>
<reference evidence="10" key="1">
    <citation type="submission" date="2018-05" db="EMBL/GenBank/DDBJ databases">
        <authorList>
            <person name="Lanie J.A."/>
            <person name="Ng W.-L."/>
            <person name="Kazmierczak K.M."/>
            <person name="Andrzejewski T.M."/>
            <person name="Davidsen T.M."/>
            <person name="Wayne K.J."/>
            <person name="Tettelin H."/>
            <person name="Glass J.I."/>
            <person name="Rusch D."/>
            <person name="Podicherti R."/>
            <person name="Tsui H.-C.T."/>
            <person name="Winkler M.E."/>
        </authorList>
    </citation>
    <scope>NUCLEOTIDE SEQUENCE</scope>
</reference>
<dbReference type="GO" id="GO:0003676">
    <property type="term" value="F:nucleic acid binding"/>
    <property type="evidence" value="ECO:0007669"/>
    <property type="project" value="InterPro"/>
</dbReference>
<evidence type="ECO:0000256" key="4">
    <source>
        <dbReference type="ARBA" id="ARBA00022723"/>
    </source>
</evidence>
<proteinExistence type="inferred from homology"/>
<dbReference type="SMART" id="SM00892">
    <property type="entry name" value="Endonuclease_NS"/>
    <property type="match status" value="1"/>
</dbReference>
<dbReference type="GO" id="GO:0046872">
    <property type="term" value="F:metal ion binding"/>
    <property type="evidence" value="ECO:0007669"/>
    <property type="project" value="UniProtKB-KW"/>
</dbReference>
<dbReference type="Pfam" id="PF01223">
    <property type="entry name" value="Endonuclease_NS"/>
    <property type="match status" value="1"/>
</dbReference>
<sequence length="218" mass="25078">MIVIRFTNMRKIPSILFFYLITYGQIELPEYSTDEIIIENTGYTVSFNEAHLQPNWVAYELTKSEALGSLPRKNNFQVDPQIHDKTSLPTDFKGTNFDRGHLAPAADMAWSKAAMEESFYMSNISPQHYSFNRGIWKKLENLVRKWAIEYGSVYIVTAGVLDEGLNQTGNRKNISIPENYFKVILDYQEPGLKAIGFLLPNKKINQSLMDYIFTVDDI</sequence>
<dbReference type="InterPro" id="IPR040255">
    <property type="entry name" value="Non-specific_endonuclease"/>
</dbReference>
<feature type="domain" description="DNA/RNA non-specific endonuclease/pyrophosphatase/phosphodiesterase" evidence="9">
    <location>
        <begin position="39"/>
        <end position="218"/>
    </location>
</feature>
<evidence type="ECO:0000313" key="10">
    <source>
        <dbReference type="EMBL" id="SVD98310.1"/>
    </source>
</evidence>
<evidence type="ECO:0000256" key="7">
    <source>
        <dbReference type="ARBA" id="ARBA00022842"/>
    </source>
</evidence>
<evidence type="ECO:0000256" key="3">
    <source>
        <dbReference type="ARBA" id="ARBA00022722"/>
    </source>
</evidence>